<organism evidence="14 15">
    <name type="scientific">Dioscorea cayennensis subsp. rotundata</name>
    <name type="common">White Guinea yam</name>
    <name type="synonym">Dioscorea rotundata</name>
    <dbReference type="NCBI Taxonomy" id="55577"/>
    <lineage>
        <taxon>Eukaryota</taxon>
        <taxon>Viridiplantae</taxon>
        <taxon>Streptophyta</taxon>
        <taxon>Embryophyta</taxon>
        <taxon>Tracheophyta</taxon>
        <taxon>Spermatophyta</taxon>
        <taxon>Magnoliopsida</taxon>
        <taxon>Liliopsida</taxon>
        <taxon>Dioscoreales</taxon>
        <taxon>Dioscoreaceae</taxon>
        <taxon>Dioscorea</taxon>
    </lineage>
</organism>
<dbReference type="GeneID" id="120276319"/>
<dbReference type="InterPro" id="IPR036736">
    <property type="entry name" value="ACP-like_sf"/>
</dbReference>
<evidence type="ECO:0000256" key="12">
    <source>
        <dbReference type="RuleBase" id="RU000722"/>
    </source>
</evidence>
<reference evidence="15" key="1">
    <citation type="submission" date="2025-08" db="UniProtKB">
        <authorList>
            <consortium name="RefSeq"/>
        </authorList>
    </citation>
    <scope>IDENTIFICATION</scope>
</reference>
<evidence type="ECO:0000313" key="14">
    <source>
        <dbReference type="Proteomes" id="UP001515500"/>
    </source>
</evidence>
<dbReference type="InterPro" id="IPR009081">
    <property type="entry name" value="PP-bd_ACP"/>
</dbReference>
<keyword evidence="7" id="KW-0934">Plastid</keyword>
<protein>
    <recommendedName>
        <fullName evidence="12">Acyl carrier protein</fullName>
    </recommendedName>
</protein>
<accession>A0AB40CHD3</accession>
<keyword evidence="14" id="KW-1185">Reference proteome</keyword>
<dbReference type="PROSITE" id="PS00012">
    <property type="entry name" value="PHOSPHOPANTETHEINE"/>
    <property type="match status" value="1"/>
</dbReference>
<evidence type="ECO:0000256" key="8">
    <source>
        <dbReference type="ARBA" id="ARBA00022832"/>
    </source>
</evidence>
<evidence type="ECO:0000256" key="9">
    <source>
        <dbReference type="ARBA" id="ARBA00022946"/>
    </source>
</evidence>
<dbReference type="InterPro" id="IPR044813">
    <property type="entry name" value="ACP_chloroplastic"/>
</dbReference>
<keyword evidence="11 12" id="KW-0275">Fatty acid biosynthesis</keyword>
<keyword evidence="6" id="KW-0597">Phosphoprotein</keyword>
<dbReference type="SUPFAM" id="SSF47336">
    <property type="entry name" value="ACP-like"/>
    <property type="match status" value="1"/>
</dbReference>
<evidence type="ECO:0000256" key="4">
    <source>
        <dbReference type="ARBA" id="ARBA00022516"/>
    </source>
</evidence>
<keyword evidence="8" id="KW-0276">Fatty acid metabolism</keyword>
<comment type="function">
    <text evidence="12">Carrier of the growing fatty acid chain in fatty acid biosynthesis.</text>
</comment>
<dbReference type="HAMAP" id="MF_01217">
    <property type="entry name" value="Acyl_carrier"/>
    <property type="match status" value="1"/>
</dbReference>
<evidence type="ECO:0000256" key="1">
    <source>
        <dbReference type="ARBA" id="ARBA00004229"/>
    </source>
</evidence>
<evidence type="ECO:0000313" key="15">
    <source>
        <dbReference type="RefSeq" id="XP_039138977.1"/>
    </source>
</evidence>
<keyword evidence="5" id="KW-0150">Chloroplast</keyword>
<evidence type="ECO:0000256" key="2">
    <source>
        <dbReference type="ARBA" id="ARBA00010930"/>
    </source>
</evidence>
<dbReference type="NCBIfam" id="TIGR00517">
    <property type="entry name" value="acyl_carrier"/>
    <property type="match status" value="1"/>
</dbReference>
<dbReference type="InterPro" id="IPR006162">
    <property type="entry name" value="Ppantetheine_attach_site"/>
</dbReference>
<sequence length="139" mass="15147">MATVSSTILNFSSSFRPTFKLINGRFSNVKLVSFGMPKNGFPSLKSSCLSICCAAKPETLEKICGIVRKQLALPSETAVTPESKFSTFGADSLDTVEIVMAIEEEFNISVEEDSSQNITTVQEVADLVQELIEKKTEEA</sequence>
<keyword evidence="3 12" id="KW-0596">Phosphopantetheine</keyword>
<dbReference type="PROSITE" id="PS50075">
    <property type="entry name" value="CARRIER"/>
    <property type="match status" value="1"/>
</dbReference>
<feature type="domain" description="Carrier" evidence="13">
    <location>
        <begin position="57"/>
        <end position="132"/>
    </location>
</feature>
<dbReference type="InterPro" id="IPR003231">
    <property type="entry name" value="ACP"/>
</dbReference>
<evidence type="ECO:0000256" key="10">
    <source>
        <dbReference type="ARBA" id="ARBA00023098"/>
    </source>
</evidence>
<evidence type="ECO:0000256" key="5">
    <source>
        <dbReference type="ARBA" id="ARBA00022528"/>
    </source>
</evidence>
<comment type="subcellular location">
    <subcellularLocation>
        <location evidence="1">Plastid</location>
        <location evidence="1">Chloroplast</location>
    </subcellularLocation>
</comment>
<evidence type="ECO:0000256" key="7">
    <source>
        <dbReference type="ARBA" id="ARBA00022640"/>
    </source>
</evidence>
<dbReference type="Pfam" id="PF00550">
    <property type="entry name" value="PP-binding"/>
    <property type="match status" value="1"/>
</dbReference>
<evidence type="ECO:0000256" key="11">
    <source>
        <dbReference type="ARBA" id="ARBA00023160"/>
    </source>
</evidence>
<gene>
    <name evidence="15" type="primary">LOC120276319</name>
</gene>
<keyword evidence="4 12" id="KW-0444">Lipid biosynthesis</keyword>
<dbReference type="PANTHER" id="PTHR46153:SF11">
    <property type="entry name" value="ACYL CARRIER PROTEIN 4, CHLOROPLASTIC"/>
    <property type="match status" value="1"/>
</dbReference>
<keyword evidence="10" id="KW-0443">Lipid metabolism</keyword>
<comment type="similarity">
    <text evidence="2">Belongs to the acyl carrier protein (ACP) family.</text>
</comment>
<dbReference type="Proteomes" id="UP001515500">
    <property type="component" value="Chromosome 14"/>
</dbReference>
<evidence type="ECO:0000256" key="6">
    <source>
        <dbReference type="ARBA" id="ARBA00022553"/>
    </source>
</evidence>
<dbReference type="PANTHER" id="PTHR46153">
    <property type="entry name" value="ACYL CARRIER PROTEIN"/>
    <property type="match status" value="1"/>
</dbReference>
<dbReference type="Gene3D" id="1.10.1200.10">
    <property type="entry name" value="ACP-like"/>
    <property type="match status" value="1"/>
</dbReference>
<proteinExistence type="inferred from homology"/>
<name>A0AB40CHD3_DIOCR</name>
<dbReference type="GO" id="GO:0000036">
    <property type="term" value="F:acyl carrier activity"/>
    <property type="evidence" value="ECO:0007669"/>
    <property type="project" value="InterPro"/>
</dbReference>
<dbReference type="AlphaFoldDB" id="A0AB40CHD3"/>
<evidence type="ECO:0000259" key="13">
    <source>
        <dbReference type="PROSITE" id="PS50075"/>
    </source>
</evidence>
<evidence type="ECO:0000256" key="3">
    <source>
        <dbReference type="ARBA" id="ARBA00022450"/>
    </source>
</evidence>
<dbReference type="RefSeq" id="XP_039138977.1">
    <property type="nucleotide sequence ID" value="XM_039283043.1"/>
</dbReference>
<dbReference type="GO" id="GO:0009507">
    <property type="term" value="C:chloroplast"/>
    <property type="evidence" value="ECO:0007669"/>
    <property type="project" value="UniProtKB-SubCell"/>
</dbReference>
<keyword evidence="9" id="KW-0809">Transit peptide</keyword>